<dbReference type="EMBL" id="JARRAG010000001">
    <property type="protein sequence ID" value="MDG3002424.1"/>
    <property type="molecule type" value="Genomic_DNA"/>
</dbReference>
<evidence type="ECO:0000313" key="2">
    <source>
        <dbReference type="Proteomes" id="UP001216907"/>
    </source>
</evidence>
<reference evidence="1 2" key="1">
    <citation type="submission" date="2023-03" db="EMBL/GenBank/DDBJ databases">
        <title>Paludisphaera mucosa sp. nov. a novel planctomycete from northern fen.</title>
        <authorList>
            <person name="Ivanova A."/>
        </authorList>
    </citation>
    <scope>NUCLEOTIDE SEQUENCE [LARGE SCALE GENOMIC DNA]</scope>
    <source>
        <strain evidence="1 2">Pla2</strain>
    </source>
</reference>
<dbReference type="RefSeq" id="WP_277858788.1">
    <property type="nucleotide sequence ID" value="NZ_JARRAG010000001.1"/>
</dbReference>
<comment type="caution">
    <text evidence="1">The sequence shown here is derived from an EMBL/GenBank/DDBJ whole genome shotgun (WGS) entry which is preliminary data.</text>
</comment>
<organism evidence="1 2">
    <name type="scientific">Paludisphaera mucosa</name>
    <dbReference type="NCBI Taxonomy" id="3030827"/>
    <lineage>
        <taxon>Bacteria</taxon>
        <taxon>Pseudomonadati</taxon>
        <taxon>Planctomycetota</taxon>
        <taxon>Planctomycetia</taxon>
        <taxon>Isosphaerales</taxon>
        <taxon>Isosphaeraceae</taxon>
        <taxon>Paludisphaera</taxon>
    </lineage>
</organism>
<name>A0ABT6F4D9_9BACT</name>
<dbReference type="Proteomes" id="UP001216907">
    <property type="component" value="Unassembled WGS sequence"/>
</dbReference>
<gene>
    <name evidence="1" type="ORF">PZE19_01365</name>
</gene>
<evidence type="ECO:0000313" key="1">
    <source>
        <dbReference type="EMBL" id="MDG3002424.1"/>
    </source>
</evidence>
<sequence length="522" mass="57849">MTLMTVAAGGAACAQTLPPTVRFDVPFDEVRRLLPPDGQIIYSSYGAVEWREFGEENPFERCNPSFEVALGKGIRAKSKHRNPEDERPLGPGLEAADGHLLIRAGWRAKIKARFDDHFDGAAYAKASLEVNEGKVSVRIYDIQLTWNKGPGDEILDRVFDIRGKMEAALKAAADRQLNTQLTQLLDEKVQELLRKEPKFAQIRDHVYLRVEPGKLVVSLISPAKSISARLPTMTFIPPHVRGDGDFDGDPHVRISVKLDSDENGVSMRVFMSAKEQVDDWTTAEGWSPSALVCLAPAGWKVQGFPGRTEYLDVVNQVVGGHSPVDLATPLGMVTVYGDRDGDEAGTYTRVVCRFDYEVHIALTPDETARPASKTETATFPRSMTLVPPHTRGDREFDGCGPRVWIHVQIIQAETSLSLRLYMKAEETEDDWTTGEGWSEPLAFFTAPPGYRIKEVGSPNEWLNIVQYTDSNHDPDVFNTALGRIACYGDRDGDDIGEYTRVVASFDHSVPVTLVRTDPPIGP</sequence>
<protein>
    <submittedName>
        <fullName evidence="1">Uncharacterized protein</fullName>
    </submittedName>
</protein>
<accession>A0ABT6F4D9</accession>
<keyword evidence="2" id="KW-1185">Reference proteome</keyword>
<proteinExistence type="predicted"/>